<organism evidence="2">
    <name type="scientific">Brassica napus</name>
    <name type="common">Rape</name>
    <dbReference type="NCBI Taxonomy" id="3708"/>
    <lineage>
        <taxon>Eukaryota</taxon>
        <taxon>Viridiplantae</taxon>
        <taxon>Streptophyta</taxon>
        <taxon>Embryophyta</taxon>
        <taxon>Tracheophyta</taxon>
        <taxon>Spermatophyta</taxon>
        <taxon>Magnoliopsida</taxon>
        <taxon>eudicotyledons</taxon>
        <taxon>Gunneridae</taxon>
        <taxon>Pentapetalae</taxon>
        <taxon>rosids</taxon>
        <taxon>malvids</taxon>
        <taxon>Brassicales</taxon>
        <taxon>Brassicaceae</taxon>
        <taxon>Brassiceae</taxon>
        <taxon>Brassica</taxon>
    </lineage>
</organism>
<sequence>MVDRSLTSVHLLTFLHCLSILSPEDCKTSSMLIWSPLLLFNRHTHPCL</sequence>
<protein>
    <submittedName>
        <fullName evidence="2">(rape) hypothetical protein</fullName>
    </submittedName>
</protein>
<proteinExistence type="predicted"/>
<accession>A0A816J2E3</accession>
<dbReference type="Proteomes" id="UP001295469">
    <property type="component" value="Chromosome C09"/>
</dbReference>
<evidence type="ECO:0000256" key="1">
    <source>
        <dbReference type="SAM" id="SignalP"/>
    </source>
</evidence>
<name>A0A816J2E3_BRANA</name>
<gene>
    <name evidence="2" type="ORF">DARMORV10_C09P33460.1</name>
</gene>
<feature type="signal peptide" evidence="1">
    <location>
        <begin position="1"/>
        <end position="17"/>
    </location>
</feature>
<dbReference type="EMBL" id="HG994373">
    <property type="protein sequence ID" value="CAF1741878.1"/>
    <property type="molecule type" value="Genomic_DNA"/>
</dbReference>
<reference evidence="2" key="1">
    <citation type="submission" date="2021-01" db="EMBL/GenBank/DDBJ databases">
        <authorList>
            <consortium name="Genoscope - CEA"/>
            <person name="William W."/>
        </authorList>
    </citation>
    <scope>NUCLEOTIDE SEQUENCE</scope>
</reference>
<evidence type="ECO:0000313" key="2">
    <source>
        <dbReference type="EMBL" id="CAF1741878.1"/>
    </source>
</evidence>
<keyword evidence="1" id="KW-0732">Signal</keyword>
<feature type="chain" id="PRO_5032755936" evidence="1">
    <location>
        <begin position="18"/>
        <end position="48"/>
    </location>
</feature>
<dbReference type="AlphaFoldDB" id="A0A816J2E3"/>